<keyword evidence="3" id="KW-1185">Reference proteome</keyword>
<protein>
    <recommendedName>
        <fullName evidence="4">DUF3618 domain-containing protein</fullName>
    </recommendedName>
</protein>
<dbReference type="Pfam" id="PF12277">
    <property type="entry name" value="DUF3618"/>
    <property type="match status" value="1"/>
</dbReference>
<comment type="caution">
    <text evidence="2">The sequence shown here is derived from an EMBL/GenBank/DDBJ whole genome shotgun (WGS) entry which is preliminary data.</text>
</comment>
<dbReference type="RefSeq" id="WP_179752618.1">
    <property type="nucleotide sequence ID" value="NZ_BAAAGN010000010.1"/>
</dbReference>
<evidence type="ECO:0008006" key="4">
    <source>
        <dbReference type="Google" id="ProtNLM"/>
    </source>
</evidence>
<evidence type="ECO:0000256" key="1">
    <source>
        <dbReference type="SAM" id="MobiDB-lite"/>
    </source>
</evidence>
<dbReference type="EMBL" id="JACCBB010000001">
    <property type="protein sequence ID" value="NYD23120.1"/>
    <property type="molecule type" value="Genomic_DNA"/>
</dbReference>
<feature type="region of interest" description="Disordered" evidence="1">
    <location>
        <begin position="161"/>
        <end position="240"/>
    </location>
</feature>
<dbReference type="InterPro" id="IPR022062">
    <property type="entry name" value="DUF3618"/>
</dbReference>
<evidence type="ECO:0000313" key="3">
    <source>
        <dbReference type="Proteomes" id="UP000521922"/>
    </source>
</evidence>
<accession>A0A7Y9J1G9</accession>
<dbReference type="AlphaFoldDB" id="A0A7Y9J1G9"/>
<sequence>MAEEPEQLRRDIEGTRGQLSSDLDALSEHLAPANVAHRQVDKVKAGVASGVSSVKDRVFGTAQDAADSLHGTADSLHGTAASGRESVAGGKAAVQRKARGNPVAAGLIAFGAGWLVSSLLPASATEERAAGKLVEKAKTSPLLDEAKQVASEVGSNLGHQAGEAAASVKETAQGAAASVKESAQDAAATVQEDARGAAGTVKDDARGAAGTVQEDARGAAGTVKDSGAGAAQQVKDQSGH</sequence>
<evidence type="ECO:0000313" key="2">
    <source>
        <dbReference type="EMBL" id="NYD23120.1"/>
    </source>
</evidence>
<dbReference type="Proteomes" id="UP000521922">
    <property type="component" value="Unassembled WGS sequence"/>
</dbReference>
<gene>
    <name evidence="2" type="ORF">BJ968_002660</name>
</gene>
<organism evidence="2 3">
    <name type="scientific">Kineococcus aurantiacus</name>
    <dbReference type="NCBI Taxonomy" id="37633"/>
    <lineage>
        <taxon>Bacteria</taxon>
        <taxon>Bacillati</taxon>
        <taxon>Actinomycetota</taxon>
        <taxon>Actinomycetes</taxon>
        <taxon>Kineosporiales</taxon>
        <taxon>Kineosporiaceae</taxon>
        <taxon>Kineococcus</taxon>
    </lineage>
</organism>
<name>A0A7Y9J1G9_9ACTN</name>
<proteinExistence type="predicted"/>
<dbReference type="Gene3D" id="1.20.120.20">
    <property type="entry name" value="Apolipoprotein"/>
    <property type="match status" value="1"/>
</dbReference>
<reference evidence="2 3" key="1">
    <citation type="submission" date="2020-07" db="EMBL/GenBank/DDBJ databases">
        <title>Sequencing the genomes of 1000 actinobacteria strains.</title>
        <authorList>
            <person name="Klenk H.-P."/>
        </authorList>
    </citation>
    <scope>NUCLEOTIDE SEQUENCE [LARGE SCALE GENOMIC DNA]</scope>
    <source>
        <strain evidence="2 3">DSM 7487</strain>
    </source>
</reference>